<reference evidence="5" key="2">
    <citation type="submission" date="2025-08" db="UniProtKB">
        <authorList>
            <consortium name="Ensembl"/>
        </authorList>
    </citation>
    <scope>IDENTIFICATION</scope>
</reference>
<dbReference type="GeneTree" id="ENSGT00940000155816"/>
<dbReference type="Ensembl" id="ENSCSET00000024774.1">
    <property type="protein sequence ID" value="ENSCSEP00000024444.1"/>
    <property type="gene ID" value="ENSCSEG00000015592.1"/>
</dbReference>
<dbReference type="InterPro" id="IPR008937">
    <property type="entry name" value="Ras-like_GEF"/>
</dbReference>
<dbReference type="InterPro" id="IPR023578">
    <property type="entry name" value="Ras_GEF_dom_sf"/>
</dbReference>
<dbReference type="SUPFAM" id="SSF48366">
    <property type="entry name" value="Ras GEF"/>
    <property type="match status" value="1"/>
</dbReference>
<sequence length="486" mass="56011">IILAIHFKISHNTPRPGQLAKLTCITQPFTVKMPQTTEFKGQLKTSVYNKNLNQNHRDHSLGLCYNDNNLVSGSLEDLIHHLVPTADYYPDRTFIFTFLLSSRLFIRPHDLMSRVCLLCTEQQRLGEPRADKVGLRHLAPKILQLLTDLKELTQRLASGDELYRKAVAQMSQGLIRMLTVLSQYEEALLKINAAAAERLTLVKTKPQGALQRDLMSICNDPFTVAQQLTHIELERLSYIGPEEFIQAFIQKDPLDNDQRGFSKKSRNLGAYIDWFNRLSYLVATEICLTAKKKQRARVMEFFIDVARECYNIGNFNSLMAIISGMNMSPVSRLKKTWSKVKTAKFDILEHQMDPSSNFYNYRTALRGATQRSMAANSNREKIVVPFFSLFIKDIFFLNAGCVNRLQNGHINFQKFWEVAKHVSEFMTWKKVECPFEKDRRILQHLLTTPVLTEDALYLASYESEGPENNMEKDRWKSLRSSLLTRA</sequence>
<dbReference type="Proteomes" id="UP000265120">
    <property type="component" value="Chromosome Z"/>
</dbReference>
<dbReference type="AlphaFoldDB" id="A0A3P8WCM6"/>
<gene>
    <name evidence="5" type="primary">RASGEF1B</name>
</gene>
<evidence type="ECO:0000313" key="5">
    <source>
        <dbReference type="Ensembl" id="ENSCSEP00000024444.1"/>
    </source>
</evidence>
<name>A0A3P8WCM6_CYNSE</name>
<dbReference type="GO" id="GO:0007265">
    <property type="term" value="P:Ras protein signal transduction"/>
    <property type="evidence" value="ECO:0007669"/>
    <property type="project" value="TreeGrafter"/>
</dbReference>
<evidence type="ECO:0000313" key="6">
    <source>
        <dbReference type="Proteomes" id="UP000265120"/>
    </source>
</evidence>
<dbReference type="Gene3D" id="1.20.870.10">
    <property type="entry name" value="Son of sevenless (SoS) protein Chain: S domain 1"/>
    <property type="match status" value="1"/>
</dbReference>
<evidence type="ECO:0000259" key="3">
    <source>
        <dbReference type="PROSITE" id="PS50009"/>
    </source>
</evidence>
<dbReference type="PROSITE" id="PS50009">
    <property type="entry name" value="RASGEF_CAT"/>
    <property type="match status" value="1"/>
</dbReference>
<dbReference type="GO" id="GO:0005085">
    <property type="term" value="F:guanyl-nucleotide exchange factor activity"/>
    <property type="evidence" value="ECO:0007669"/>
    <property type="project" value="UniProtKB-KW"/>
</dbReference>
<dbReference type="InterPro" id="IPR019804">
    <property type="entry name" value="Ras_G-nucl-exch_fac_CS"/>
</dbReference>
<dbReference type="PROSITE" id="PS50212">
    <property type="entry name" value="RASGEF_NTER"/>
    <property type="match status" value="1"/>
</dbReference>
<organism evidence="5 6">
    <name type="scientific">Cynoglossus semilaevis</name>
    <name type="common">Tongue sole</name>
    <dbReference type="NCBI Taxonomy" id="244447"/>
    <lineage>
        <taxon>Eukaryota</taxon>
        <taxon>Metazoa</taxon>
        <taxon>Chordata</taxon>
        <taxon>Craniata</taxon>
        <taxon>Vertebrata</taxon>
        <taxon>Euteleostomi</taxon>
        <taxon>Actinopterygii</taxon>
        <taxon>Neopterygii</taxon>
        <taxon>Teleostei</taxon>
        <taxon>Neoteleostei</taxon>
        <taxon>Acanthomorphata</taxon>
        <taxon>Carangaria</taxon>
        <taxon>Pleuronectiformes</taxon>
        <taxon>Pleuronectoidei</taxon>
        <taxon>Cynoglossidae</taxon>
        <taxon>Cynoglossinae</taxon>
        <taxon>Cynoglossus</taxon>
    </lineage>
</organism>
<dbReference type="PANTHER" id="PTHR23113:SF197">
    <property type="entry name" value="RAS-GEF DOMAIN-CONTAINING FAMILY MEMBER 1B"/>
    <property type="match status" value="1"/>
</dbReference>
<dbReference type="CDD" id="cd00155">
    <property type="entry name" value="RasGEF"/>
    <property type="match status" value="1"/>
</dbReference>
<proteinExistence type="predicted"/>
<dbReference type="InterPro" id="IPR000651">
    <property type="entry name" value="Ras-like_Gua-exchang_fac_N"/>
</dbReference>
<keyword evidence="1 2" id="KW-0344">Guanine-nucleotide releasing factor</keyword>
<dbReference type="FunCoup" id="A0A3P8WCM6">
    <property type="interactions" value="427"/>
</dbReference>
<dbReference type="Pfam" id="PF00617">
    <property type="entry name" value="RasGEF"/>
    <property type="match status" value="1"/>
</dbReference>
<dbReference type="FunFam" id="1.10.840.10:FF:000008">
    <property type="entry name" value="Ras-GEF domain-containing family member 1B"/>
    <property type="match status" value="1"/>
</dbReference>
<dbReference type="InterPro" id="IPR036964">
    <property type="entry name" value="RASGEF_cat_dom_sf"/>
</dbReference>
<dbReference type="InterPro" id="IPR001895">
    <property type="entry name" value="RASGEF_cat_dom"/>
</dbReference>
<dbReference type="Gene3D" id="1.10.840.10">
    <property type="entry name" value="Ras guanine-nucleotide exchange factors catalytic domain"/>
    <property type="match status" value="1"/>
</dbReference>
<dbReference type="GO" id="GO:0005886">
    <property type="term" value="C:plasma membrane"/>
    <property type="evidence" value="ECO:0007669"/>
    <property type="project" value="TreeGrafter"/>
</dbReference>
<evidence type="ECO:0000259" key="4">
    <source>
        <dbReference type="PROSITE" id="PS50212"/>
    </source>
</evidence>
<dbReference type="PROSITE" id="PS00720">
    <property type="entry name" value="RASGEF"/>
    <property type="match status" value="1"/>
</dbReference>
<protein>
    <submittedName>
        <fullName evidence="5">RasGEF domain family member 1B</fullName>
    </submittedName>
</protein>
<dbReference type="PANTHER" id="PTHR23113">
    <property type="entry name" value="GUANINE NUCLEOTIDE EXCHANGE FACTOR"/>
    <property type="match status" value="1"/>
</dbReference>
<evidence type="ECO:0000256" key="1">
    <source>
        <dbReference type="ARBA" id="ARBA00022658"/>
    </source>
</evidence>
<dbReference type="SMART" id="SM00147">
    <property type="entry name" value="RasGEF"/>
    <property type="match status" value="1"/>
</dbReference>
<keyword evidence="6" id="KW-1185">Reference proteome</keyword>
<feature type="domain" description="N-terminal Ras-GEF" evidence="4">
    <location>
        <begin position="66"/>
        <end position="196"/>
    </location>
</feature>
<reference evidence="5" key="3">
    <citation type="submission" date="2025-09" db="UniProtKB">
        <authorList>
            <consortium name="Ensembl"/>
        </authorList>
    </citation>
    <scope>IDENTIFICATION</scope>
</reference>
<dbReference type="InParanoid" id="A0A3P8WCM6"/>
<dbReference type="OMA" id="GHINFQK"/>
<evidence type="ECO:0000256" key="2">
    <source>
        <dbReference type="PROSITE-ProRule" id="PRU00168"/>
    </source>
</evidence>
<accession>A0A3P8WCM6</accession>
<feature type="domain" description="Ras-GEF" evidence="3">
    <location>
        <begin position="220"/>
        <end position="466"/>
    </location>
</feature>
<reference evidence="5 6" key="1">
    <citation type="journal article" date="2014" name="Nat. Genet.">
        <title>Whole-genome sequence of a flatfish provides insights into ZW sex chromosome evolution and adaptation to a benthic lifestyle.</title>
        <authorList>
            <person name="Chen S."/>
            <person name="Zhang G."/>
            <person name="Shao C."/>
            <person name="Huang Q."/>
            <person name="Liu G."/>
            <person name="Zhang P."/>
            <person name="Song W."/>
            <person name="An N."/>
            <person name="Chalopin D."/>
            <person name="Volff J.N."/>
            <person name="Hong Y."/>
            <person name="Li Q."/>
            <person name="Sha Z."/>
            <person name="Zhou H."/>
            <person name="Xie M."/>
            <person name="Yu Q."/>
            <person name="Liu Y."/>
            <person name="Xiang H."/>
            <person name="Wang N."/>
            <person name="Wu K."/>
            <person name="Yang C."/>
            <person name="Zhou Q."/>
            <person name="Liao X."/>
            <person name="Yang L."/>
            <person name="Hu Q."/>
            <person name="Zhang J."/>
            <person name="Meng L."/>
            <person name="Jin L."/>
            <person name="Tian Y."/>
            <person name="Lian J."/>
            <person name="Yang J."/>
            <person name="Miao G."/>
            <person name="Liu S."/>
            <person name="Liang Z."/>
            <person name="Yan F."/>
            <person name="Li Y."/>
            <person name="Sun B."/>
            <person name="Zhang H."/>
            <person name="Zhang J."/>
            <person name="Zhu Y."/>
            <person name="Du M."/>
            <person name="Zhao Y."/>
            <person name="Schartl M."/>
            <person name="Tang Q."/>
            <person name="Wang J."/>
        </authorList>
    </citation>
    <scope>NUCLEOTIDE SEQUENCE</scope>
</reference>